<keyword evidence="1" id="KW-1133">Transmembrane helix</keyword>
<sequence>MNDDKIRNLFQNELDEELINIEFDKISQQKVIKKLRNEKKRNMLNRFLNYRIRINVNKLLVGVSVTVFAVVLLSYQAFRLTPDNIENSQIHYVQLINNDNFE</sequence>
<dbReference type="RefSeq" id="WP_281818055.1">
    <property type="nucleotide sequence ID" value="NZ_BRLB01000015.1"/>
</dbReference>
<keyword evidence="3" id="KW-1185">Reference proteome</keyword>
<proteinExistence type="predicted"/>
<accession>A0A9W5YEJ0</accession>
<keyword evidence="1" id="KW-0472">Membrane</keyword>
<protein>
    <submittedName>
        <fullName evidence="2">Uncharacterized protein</fullName>
    </submittedName>
</protein>
<feature type="transmembrane region" description="Helical" evidence="1">
    <location>
        <begin position="59"/>
        <end position="78"/>
    </location>
</feature>
<gene>
    <name evidence="2" type="ORF">SH1V18_37010</name>
</gene>
<dbReference type="AlphaFoldDB" id="A0A9W5YEJ0"/>
<evidence type="ECO:0000313" key="2">
    <source>
        <dbReference type="EMBL" id="GKX31221.1"/>
    </source>
</evidence>
<dbReference type="Proteomes" id="UP001144256">
    <property type="component" value="Unassembled WGS sequence"/>
</dbReference>
<dbReference type="EMBL" id="BRLB01000015">
    <property type="protein sequence ID" value="GKX31221.1"/>
    <property type="molecule type" value="Genomic_DNA"/>
</dbReference>
<name>A0A9W5YEJ0_9FIRM</name>
<evidence type="ECO:0000313" key="3">
    <source>
        <dbReference type="Proteomes" id="UP001144256"/>
    </source>
</evidence>
<evidence type="ECO:0000256" key="1">
    <source>
        <dbReference type="SAM" id="Phobius"/>
    </source>
</evidence>
<reference evidence="2" key="1">
    <citation type="submission" date="2022-06" db="EMBL/GenBank/DDBJ databases">
        <title>Vallitalea longa sp. nov., an anaerobic bacterium isolated from marine sediment.</title>
        <authorList>
            <person name="Hirano S."/>
            <person name="Terahara T."/>
            <person name="Mori K."/>
            <person name="Hamada M."/>
            <person name="Matsumoto R."/>
            <person name="Kobayashi T."/>
        </authorList>
    </citation>
    <scope>NUCLEOTIDE SEQUENCE</scope>
    <source>
        <strain evidence="2">SH18-1</strain>
    </source>
</reference>
<organism evidence="2 3">
    <name type="scientific">Vallitalea longa</name>
    <dbReference type="NCBI Taxonomy" id="2936439"/>
    <lineage>
        <taxon>Bacteria</taxon>
        <taxon>Bacillati</taxon>
        <taxon>Bacillota</taxon>
        <taxon>Clostridia</taxon>
        <taxon>Lachnospirales</taxon>
        <taxon>Vallitaleaceae</taxon>
        <taxon>Vallitalea</taxon>
    </lineage>
</organism>
<comment type="caution">
    <text evidence="2">The sequence shown here is derived from an EMBL/GenBank/DDBJ whole genome shotgun (WGS) entry which is preliminary data.</text>
</comment>
<keyword evidence="1" id="KW-0812">Transmembrane</keyword>